<keyword evidence="1" id="KW-0472">Membrane</keyword>
<evidence type="ECO:0000313" key="2">
    <source>
        <dbReference type="EMBL" id="CAD9697767.1"/>
    </source>
</evidence>
<evidence type="ECO:0000256" key="1">
    <source>
        <dbReference type="SAM" id="Phobius"/>
    </source>
</evidence>
<accession>A0A7S2WNY4</accession>
<sequence length="163" mass="18266">MLRQRFADEAEKAPLDEDEQQELCSKLEKVIEADRKFWGRAIGALGIALVLFQVFLGTVWVTGRIHTNVIMSSIVSYLTTAAVNVISIRLWIAIKSPLAIISILTSPLALILCVIQMDDGEFYVLYSLNVVYVLLSWYAAKLTVDSEKELQSLNGLRYNLKSA</sequence>
<protein>
    <submittedName>
        <fullName evidence="2">Uncharacterized protein</fullName>
    </submittedName>
</protein>
<keyword evidence="1" id="KW-1133">Transmembrane helix</keyword>
<dbReference type="EMBL" id="HBHK01020941">
    <property type="protein sequence ID" value="CAD9697767.1"/>
    <property type="molecule type" value="Transcribed_RNA"/>
</dbReference>
<name>A0A7S2WNY4_9STRA</name>
<keyword evidence="1" id="KW-0812">Transmembrane</keyword>
<gene>
    <name evidence="2" type="ORF">QSP1433_LOCUS13324</name>
</gene>
<feature type="transmembrane region" description="Helical" evidence="1">
    <location>
        <begin position="98"/>
        <end position="117"/>
    </location>
</feature>
<proteinExistence type="predicted"/>
<dbReference type="AlphaFoldDB" id="A0A7S2WNY4"/>
<reference evidence="2" key="1">
    <citation type="submission" date="2021-01" db="EMBL/GenBank/DDBJ databases">
        <authorList>
            <person name="Corre E."/>
            <person name="Pelletier E."/>
            <person name="Niang G."/>
            <person name="Scheremetjew M."/>
            <person name="Finn R."/>
            <person name="Kale V."/>
            <person name="Holt S."/>
            <person name="Cochrane G."/>
            <person name="Meng A."/>
            <person name="Brown T."/>
            <person name="Cohen L."/>
        </authorList>
    </citation>
    <scope>NUCLEOTIDE SEQUENCE</scope>
    <source>
        <strain evidence="2">NY070348D</strain>
    </source>
</reference>
<feature type="transmembrane region" description="Helical" evidence="1">
    <location>
        <begin position="69"/>
        <end position="91"/>
    </location>
</feature>
<feature type="transmembrane region" description="Helical" evidence="1">
    <location>
        <begin position="123"/>
        <end position="140"/>
    </location>
</feature>
<feature type="transmembrane region" description="Helical" evidence="1">
    <location>
        <begin position="41"/>
        <end position="63"/>
    </location>
</feature>
<organism evidence="2">
    <name type="scientific">Mucochytrium quahogii</name>
    <dbReference type="NCBI Taxonomy" id="96639"/>
    <lineage>
        <taxon>Eukaryota</taxon>
        <taxon>Sar</taxon>
        <taxon>Stramenopiles</taxon>
        <taxon>Bigyra</taxon>
        <taxon>Labyrinthulomycetes</taxon>
        <taxon>Thraustochytrida</taxon>
        <taxon>Thraustochytriidae</taxon>
        <taxon>Mucochytrium</taxon>
    </lineage>
</organism>